<evidence type="ECO:0000313" key="6">
    <source>
        <dbReference type="Proteomes" id="UP000887159"/>
    </source>
</evidence>
<dbReference type="InterPro" id="IPR036397">
    <property type="entry name" value="RNaseH_sf"/>
</dbReference>
<dbReference type="InterPro" id="IPR054465">
    <property type="entry name" value="Integrase_p58-like_C"/>
</dbReference>
<dbReference type="Gene3D" id="3.10.10.10">
    <property type="entry name" value="HIV Type 1 Reverse Transcriptase, subunit A, domain 1"/>
    <property type="match status" value="1"/>
</dbReference>
<dbReference type="SUPFAM" id="SSF53098">
    <property type="entry name" value="Ribonuclease H-like"/>
    <property type="match status" value="1"/>
</dbReference>
<dbReference type="GO" id="GO:0003964">
    <property type="term" value="F:RNA-directed DNA polymerase activity"/>
    <property type="evidence" value="ECO:0007669"/>
    <property type="project" value="UniProtKB-EC"/>
</dbReference>
<dbReference type="PANTHER" id="PTHR37984">
    <property type="entry name" value="PROTEIN CBG26694"/>
    <property type="match status" value="1"/>
</dbReference>
<dbReference type="Gene3D" id="1.10.340.70">
    <property type="match status" value="1"/>
</dbReference>
<dbReference type="Proteomes" id="UP000887159">
    <property type="component" value="Unassembled WGS sequence"/>
</dbReference>
<dbReference type="InterPro" id="IPR043128">
    <property type="entry name" value="Rev_trsase/Diguanyl_cyclase"/>
</dbReference>
<organism evidence="5 6">
    <name type="scientific">Trichonephila clavipes</name>
    <name type="common">Golden silk orbweaver</name>
    <name type="synonym">Nephila clavipes</name>
    <dbReference type="NCBI Taxonomy" id="2585209"/>
    <lineage>
        <taxon>Eukaryota</taxon>
        <taxon>Metazoa</taxon>
        <taxon>Ecdysozoa</taxon>
        <taxon>Arthropoda</taxon>
        <taxon>Chelicerata</taxon>
        <taxon>Arachnida</taxon>
        <taxon>Araneae</taxon>
        <taxon>Araneomorphae</taxon>
        <taxon>Entelegynae</taxon>
        <taxon>Araneoidea</taxon>
        <taxon>Nephilidae</taxon>
        <taxon>Trichonephila</taxon>
    </lineage>
</organism>
<evidence type="ECO:0000259" key="2">
    <source>
        <dbReference type="Pfam" id="PF00078"/>
    </source>
</evidence>
<accession>A0A8X6R963</accession>
<dbReference type="EC" id="2.7.7.49" evidence="1"/>
<dbReference type="InterPro" id="IPR043502">
    <property type="entry name" value="DNA/RNA_pol_sf"/>
</dbReference>
<dbReference type="GO" id="GO:0003676">
    <property type="term" value="F:nucleic acid binding"/>
    <property type="evidence" value="ECO:0007669"/>
    <property type="project" value="InterPro"/>
</dbReference>
<dbReference type="InterPro" id="IPR050951">
    <property type="entry name" value="Retrovirus_Pol_polyprotein"/>
</dbReference>
<dbReference type="AlphaFoldDB" id="A0A8X6R963"/>
<sequence length="907" mass="103435">MRLEELVKEQALKEKELQLKFDLERFKIESGFRGSVNGHEIDILRDTGATIDLVCAKYINPSSFSGENVWVKQPLSPELVCLPLAVVEISGNFGTVQTKAAVCGNHLNQHGRYLLGNKTAELIKGNLGYNFLPVEISNAVQTRSQVKAAREERGIDSGDAKKGEDEVIIVSSDAEDEILIPALQEYVPELALLKVTRENLIDAQKNSEEIKPLYEQAASQVQVTNQVYSLEKELLVKNREDKLGNVVKLIVVPEGLRDPIKSLCHEGTSAHLGITKSKDKLNRYFYWPNCYRDMEQFVKTCDQCQRAGKPNDKKKAPLKLVPVIQEVFTKLNIDACGPLPITSKGNRYLITAICMSSKFPEAIPVSDISSVSVTDALLNIFSRMGFPVKYNVTRSNPVERFHRTLKRLLRVLCLDAGSEWDKHLPSILLALRTVSHESTGYTPSELVYGKNLRTPETLVMEHWMEPEEEGDLVTEYMFKLINRLKRCQEVAINKMEEMQVKRKTWYDKNAVKREFKDGDLVLVLATSRANKLALQWIGPGTILNKISETNYLVEIPGRRETSEIYHINMLKPYYKRPEHVNASELNKHLHDKQMDRLRELLNKYSKCFSNNPGLTNLVEHEIQLVSDQPVRTKPYRMSHRQNEILKNEINRMLKLGIIEVGESDYMSPMILVEIAGKEPRPCIDYRKLNGIIRTEYFPLPNIEERVEKVSAAKFITVFDLSKGYWQIPLSKTAQRYAAFCTSFGTYRPLRMSFGLKNAPYFFSKLMAELLNGLEDFVVPYLDDIAIFSDTWESHIKHMETVLQRIKRAKLTIKPSKCKFAQQNVKFLGHIVGQGFRTPSEIKVQAVLEFPTPRTKTQIRAFLGIAGYYQKYINLFSVIAAPLTDALKGRAKKEKLSGRPSVKTHFEN</sequence>
<evidence type="ECO:0000259" key="4">
    <source>
        <dbReference type="Pfam" id="PF22938"/>
    </source>
</evidence>
<gene>
    <name evidence="5" type="primary">pol</name>
    <name evidence="5" type="ORF">TNCV_3730491</name>
</gene>
<dbReference type="Pfam" id="PF22938">
    <property type="entry name" value="Integrase_p58_C"/>
    <property type="match status" value="1"/>
</dbReference>
<dbReference type="InterPro" id="IPR041588">
    <property type="entry name" value="Integrase_H2C2"/>
</dbReference>
<dbReference type="Gene3D" id="3.30.70.270">
    <property type="match status" value="2"/>
</dbReference>
<dbReference type="GO" id="GO:0042575">
    <property type="term" value="C:DNA polymerase complex"/>
    <property type="evidence" value="ECO:0007669"/>
    <property type="project" value="UniProtKB-ARBA"/>
</dbReference>
<evidence type="ECO:0000256" key="1">
    <source>
        <dbReference type="ARBA" id="ARBA00012493"/>
    </source>
</evidence>
<dbReference type="SUPFAM" id="SSF56672">
    <property type="entry name" value="DNA/RNA polymerases"/>
    <property type="match status" value="1"/>
</dbReference>
<dbReference type="InterPro" id="IPR000477">
    <property type="entry name" value="RT_dom"/>
</dbReference>
<proteinExistence type="predicted"/>
<name>A0A8X6R963_TRICX</name>
<dbReference type="PANTHER" id="PTHR37984:SF5">
    <property type="entry name" value="PROTEIN NYNRIN-LIKE"/>
    <property type="match status" value="1"/>
</dbReference>
<dbReference type="Pfam" id="PF17921">
    <property type="entry name" value="Integrase_H2C2"/>
    <property type="match status" value="1"/>
</dbReference>
<dbReference type="EMBL" id="BMAU01021104">
    <property type="protein sequence ID" value="GFX90728.1"/>
    <property type="molecule type" value="Genomic_DNA"/>
</dbReference>
<evidence type="ECO:0000259" key="3">
    <source>
        <dbReference type="Pfam" id="PF17921"/>
    </source>
</evidence>
<dbReference type="FunFam" id="1.10.340.70:FF:000001">
    <property type="entry name" value="Retrovirus-related Pol polyprotein from transposon gypsy-like Protein"/>
    <property type="match status" value="1"/>
</dbReference>
<dbReference type="CDD" id="cd01647">
    <property type="entry name" value="RT_LTR"/>
    <property type="match status" value="1"/>
</dbReference>
<protein>
    <recommendedName>
        <fullName evidence="1">RNA-directed DNA polymerase</fullName>
        <ecNumber evidence="1">2.7.7.49</ecNumber>
    </recommendedName>
</protein>
<feature type="domain" description="Integrase zinc-binding" evidence="3">
    <location>
        <begin position="252"/>
        <end position="308"/>
    </location>
</feature>
<dbReference type="Pfam" id="PF00078">
    <property type="entry name" value="RVT_1"/>
    <property type="match status" value="1"/>
</dbReference>
<feature type="domain" description="Reverse transcriptase" evidence="2">
    <location>
        <begin position="678"/>
        <end position="830"/>
    </location>
</feature>
<keyword evidence="6" id="KW-1185">Reference proteome</keyword>
<comment type="caution">
    <text evidence="5">The sequence shown here is derived from an EMBL/GenBank/DDBJ whole genome shotgun (WGS) entry which is preliminary data.</text>
</comment>
<reference evidence="5" key="1">
    <citation type="submission" date="2020-08" db="EMBL/GenBank/DDBJ databases">
        <title>Multicomponent nature underlies the extraordinary mechanical properties of spider dragline silk.</title>
        <authorList>
            <person name="Kono N."/>
            <person name="Nakamura H."/>
            <person name="Mori M."/>
            <person name="Yoshida Y."/>
            <person name="Ohtoshi R."/>
            <person name="Malay A.D."/>
            <person name="Moran D.A.P."/>
            <person name="Tomita M."/>
            <person name="Numata K."/>
            <person name="Arakawa K."/>
        </authorList>
    </citation>
    <scope>NUCLEOTIDE SEQUENCE</scope>
</reference>
<dbReference type="InterPro" id="IPR012337">
    <property type="entry name" value="RNaseH-like_sf"/>
</dbReference>
<dbReference type="Gene3D" id="3.30.420.10">
    <property type="entry name" value="Ribonuclease H-like superfamily/Ribonuclease H"/>
    <property type="match status" value="2"/>
</dbReference>
<feature type="domain" description="Integrase p58-like C-terminal" evidence="4">
    <location>
        <begin position="538"/>
        <end position="572"/>
    </location>
</feature>
<evidence type="ECO:0000313" key="5">
    <source>
        <dbReference type="EMBL" id="GFX90728.1"/>
    </source>
</evidence>